<name>A0ABW5ZHA3_9BACL</name>
<dbReference type="PANTHER" id="PTHR34822:SF1">
    <property type="entry name" value="GRPB FAMILY PROTEIN"/>
    <property type="match status" value="1"/>
</dbReference>
<sequence>MKLGLKRNEVRLVDYTPEWKEEFERVKKDIAAHTPIEGNRVEHIGSTAIEGMAAKPILDIAAGVDNLQDFDEAIISGFKEIGFLRLKVERPGEIVFAKFTDTTYQKKTHYIHLVEFESELWNNLIFFRDYLNANETARKQYEDFKLNYLKHSSAGITEYTDHKEAFVKEIFRKRID</sequence>
<evidence type="ECO:0000313" key="2">
    <source>
        <dbReference type="Proteomes" id="UP001597561"/>
    </source>
</evidence>
<dbReference type="EMBL" id="JBHUPG010000019">
    <property type="protein sequence ID" value="MFD2912202.1"/>
    <property type="molecule type" value="Genomic_DNA"/>
</dbReference>
<proteinExistence type="predicted"/>
<dbReference type="Proteomes" id="UP001597561">
    <property type="component" value="Unassembled WGS sequence"/>
</dbReference>
<dbReference type="InterPro" id="IPR043519">
    <property type="entry name" value="NT_sf"/>
</dbReference>
<keyword evidence="2" id="KW-1185">Reference proteome</keyword>
<gene>
    <name evidence="1" type="ORF">ACFS5P_09975</name>
</gene>
<reference evidence="2" key="1">
    <citation type="journal article" date="2019" name="Int. J. Syst. Evol. Microbiol.">
        <title>The Global Catalogue of Microorganisms (GCM) 10K type strain sequencing project: providing services to taxonomists for standard genome sequencing and annotation.</title>
        <authorList>
            <consortium name="The Broad Institute Genomics Platform"/>
            <consortium name="The Broad Institute Genome Sequencing Center for Infectious Disease"/>
            <person name="Wu L."/>
            <person name="Ma J."/>
        </authorList>
    </citation>
    <scope>NUCLEOTIDE SEQUENCE [LARGE SCALE GENOMIC DNA]</scope>
    <source>
        <strain evidence="2">KCTC 13528</strain>
    </source>
</reference>
<dbReference type="SUPFAM" id="SSF81301">
    <property type="entry name" value="Nucleotidyltransferase"/>
    <property type="match status" value="1"/>
</dbReference>
<dbReference type="PANTHER" id="PTHR34822">
    <property type="entry name" value="GRPB DOMAIN PROTEIN (AFU_ORTHOLOGUE AFUA_1G01530)"/>
    <property type="match status" value="1"/>
</dbReference>
<organism evidence="1 2">
    <name type="scientific">Jeotgalibacillus terrae</name>
    <dbReference type="NCBI Taxonomy" id="587735"/>
    <lineage>
        <taxon>Bacteria</taxon>
        <taxon>Bacillati</taxon>
        <taxon>Bacillota</taxon>
        <taxon>Bacilli</taxon>
        <taxon>Bacillales</taxon>
        <taxon>Caryophanaceae</taxon>
        <taxon>Jeotgalibacillus</taxon>
    </lineage>
</organism>
<accession>A0ABW5ZHA3</accession>
<dbReference type="RefSeq" id="WP_204728767.1">
    <property type="nucleotide sequence ID" value="NZ_JAFBDK010000005.1"/>
</dbReference>
<dbReference type="Gene3D" id="3.30.460.10">
    <property type="entry name" value="Beta Polymerase, domain 2"/>
    <property type="match status" value="1"/>
</dbReference>
<dbReference type="InterPro" id="IPR007344">
    <property type="entry name" value="GrpB/CoaE"/>
</dbReference>
<protein>
    <submittedName>
        <fullName evidence="1">GrpB family protein</fullName>
    </submittedName>
</protein>
<evidence type="ECO:0000313" key="1">
    <source>
        <dbReference type="EMBL" id="MFD2912202.1"/>
    </source>
</evidence>
<comment type="caution">
    <text evidence="1">The sequence shown here is derived from an EMBL/GenBank/DDBJ whole genome shotgun (WGS) entry which is preliminary data.</text>
</comment>
<dbReference type="Pfam" id="PF04229">
    <property type="entry name" value="GrpB"/>
    <property type="match status" value="1"/>
</dbReference>